<organism evidence="1 2">
    <name type="scientific">Halobacillus salinarum</name>
    <dbReference type="NCBI Taxonomy" id="2932257"/>
    <lineage>
        <taxon>Bacteria</taxon>
        <taxon>Bacillati</taxon>
        <taxon>Bacillota</taxon>
        <taxon>Bacilli</taxon>
        <taxon>Bacillales</taxon>
        <taxon>Bacillaceae</taxon>
        <taxon>Halobacillus</taxon>
    </lineage>
</organism>
<evidence type="ECO:0000313" key="2">
    <source>
        <dbReference type="Proteomes" id="UP000831787"/>
    </source>
</evidence>
<accession>A0ABY4EI30</accession>
<dbReference type="Gene3D" id="3.40.50.12580">
    <property type="match status" value="1"/>
</dbReference>
<evidence type="ECO:0000313" key="1">
    <source>
        <dbReference type="EMBL" id="UOQ44125.1"/>
    </source>
</evidence>
<sequence length="474" mass="55105">MVRVVNTFEKNYWDLYFDFLDCFSSLLFDGYPIAMLSHFYGLMKDNRTITAKLQSSQLRKALQNDLDKEISFQHKYDKYLTKLPKRKPGSKNQNGKKVVLHDFRLRVPDHILQRNFNPAATLLLKRNTKNIKKNLVKHSIPLKGLDSYLPASQHSFKSYQMKAQHLFSSMGYHPVFSHKEFQNRFIIEIPSIGKYIQASRVFFESVPVSCLVIGDTNTPESRAMSLEAFRRGVPCICLQHGVIGGSFGFLPKTASIMAVHGPYELEWYRKKGVPESAVKITGHPRFDEITKRKMMTRRVFEKTYPFNQSRKVVLLPIHHEEIQFTRKLVEALVATGRLNIIMKTKVDTPETEKMFKDFPEIRKANKYNHLYDLIYHADAVICYKSTVALETLLFNKPLFIWEQPLLCSMDYFDPFSNFIENDPVRLTNKVTKYLYPAAKKDHEKLRELILPELYTDEKGIAGKRLAQLVRSISS</sequence>
<reference evidence="1 2" key="1">
    <citation type="submission" date="2022-04" db="EMBL/GenBank/DDBJ databases">
        <title>Halobacillus sp. isolated from saltern.</title>
        <authorList>
            <person name="Won M."/>
            <person name="Lee C.-M."/>
            <person name="Woen H.-Y."/>
            <person name="Kwon S.-W."/>
        </authorList>
    </citation>
    <scope>NUCLEOTIDE SEQUENCE [LARGE SCALE GENOMIC DNA]</scope>
    <source>
        <strain evidence="1 2">SSBR10-3</strain>
    </source>
</reference>
<name>A0ABY4EI30_9BACI</name>
<dbReference type="Proteomes" id="UP000831787">
    <property type="component" value="Chromosome"/>
</dbReference>
<gene>
    <name evidence="1" type="ORF">MUN89_20060</name>
</gene>
<protein>
    <submittedName>
        <fullName evidence="1">Uncharacterized protein</fullName>
    </submittedName>
</protein>
<dbReference type="SUPFAM" id="SSF53756">
    <property type="entry name" value="UDP-Glycosyltransferase/glycogen phosphorylase"/>
    <property type="match status" value="1"/>
</dbReference>
<dbReference type="InterPro" id="IPR043148">
    <property type="entry name" value="TagF_C"/>
</dbReference>
<dbReference type="EMBL" id="CP095073">
    <property type="protein sequence ID" value="UOQ44125.1"/>
    <property type="molecule type" value="Genomic_DNA"/>
</dbReference>
<dbReference type="RefSeq" id="WP_244709832.1">
    <property type="nucleotide sequence ID" value="NZ_CP095073.1"/>
</dbReference>
<proteinExistence type="predicted"/>
<keyword evidence="2" id="KW-1185">Reference proteome</keyword>